<organism evidence="1 2">
    <name type="scientific">Vaccinium darrowii</name>
    <dbReference type="NCBI Taxonomy" id="229202"/>
    <lineage>
        <taxon>Eukaryota</taxon>
        <taxon>Viridiplantae</taxon>
        <taxon>Streptophyta</taxon>
        <taxon>Embryophyta</taxon>
        <taxon>Tracheophyta</taxon>
        <taxon>Spermatophyta</taxon>
        <taxon>Magnoliopsida</taxon>
        <taxon>eudicotyledons</taxon>
        <taxon>Gunneridae</taxon>
        <taxon>Pentapetalae</taxon>
        <taxon>asterids</taxon>
        <taxon>Ericales</taxon>
        <taxon>Ericaceae</taxon>
        <taxon>Vaccinioideae</taxon>
        <taxon>Vaccinieae</taxon>
        <taxon>Vaccinium</taxon>
    </lineage>
</organism>
<proteinExistence type="predicted"/>
<evidence type="ECO:0000313" key="2">
    <source>
        <dbReference type="Proteomes" id="UP000828048"/>
    </source>
</evidence>
<sequence>MFRQSHRFLSRARAAVIRCRRQLSTDMLEETKADSPFVEAWKKNNTKLGATQDSFSLYERRPSPPSSIPSKLTVNFVLPYSSQLSNNELKPGVLSVHEGSEVTKYFVSSGFALIHANSFADIVAVEAVPLDRIDPIQVQKGLSEFT</sequence>
<comment type="caution">
    <text evidence="1">The sequence shown here is derived from an EMBL/GenBank/DDBJ whole genome shotgun (WGS) entry which is preliminary data.</text>
</comment>
<protein>
    <submittedName>
        <fullName evidence="1">Uncharacterized protein</fullName>
    </submittedName>
</protein>
<reference evidence="1 2" key="1">
    <citation type="journal article" date="2021" name="Hortic Res">
        <title>High-quality reference genome and annotation aids understanding of berry development for evergreen blueberry (Vaccinium darrowii).</title>
        <authorList>
            <person name="Yu J."/>
            <person name="Hulse-Kemp A.M."/>
            <person name="Babiker E."/>
            <person name="Staton M."/>
        </authorList>
    </citation>
    <scope>NUCLEOTIDE SEQUENCE [LARGE SCALE GENOMIC DNA]</scope>
    <source>
        <strain evidence="2">cv. NJ 8807/NJ 8810</strain>
        <tissue evidence="1">Young leaf</tissue>
    </source>
</reference>
<evidence type="ECO:0000313" key="1">
    <source>
        <dbReference type="EMBL" id="KAH7854672.1"/>
    </source>
</evidence>
<keyword evidence="2" id="KW-1185">Reference proteome</keyword>
<dbReference type="EMBL" id="CM037161">
    <property type="protein sequence ID" value="KAH7854672.1"/>
    <property type="molecule type" value="Genomic_DNA"/>
</dbReference>
<accession>A0ACB7YMN6</accession>
<name>A0ACB7YMN6_9ERIC</name>
<dbReference type="Proteomes" id="UP000828048">
    <property type="component" value="Chromosome 11"/>
</dbReference>
<gene>
    <name evidence="1" type="ORF">Vadar_016672</name>
</gene>